<keyword evidence="1" id="KW-0732">Signal</keyword>
<evidence type="ECO:0000313" key="2">
    <source>
        <dbReference type="EMBL" id="CBE68016.1"/>
    </source>
</evidence>
<dbReference type="STRING" id="671143.DAMO_0955"/>
<feature type="signal peptide" evidence="1">
    <location>
        <begin position="1"/>
        <end position="25"/>
    </location>
</feature>
<accession>D5MMD0</accession>
<protein>
    <recommendedName>
        <fullName evidence="4">Squalene cyclase C-terminal domain-containing protein</fullName>
    </recommendedName>
</protein>
<evidence type="ECO:0008006" key="4">
    <source>
        <dbReference type="Google" id="ProtNLM"/>
    </source>
</evidence>
<gene>
    <name evidence="2" type="ORF">DAMO_0955</name>
</gene>
<organism evidence="2 3">
    <name type="scientific">Methylomirabilis oxygeniifera</name>
    <dbReference type="NCBI Taxonomy" id="671143"/>
    <lineage>
        <taxon>Bacteria</taxon>
        <taxon>Candidatus Methylomirabilota</taxon>
        <taxon>Candidatus Methylomirabilia</taxon>
        <taxon>Candidatus Methylomirabilales</taxon>
        <taxon>Candidatus Methylomirabilaceae</taxon>
        <taxon>Candidatus Methylomirabilis</taxon>
    </lineage>
</organism>
<dbReference type="HOGENOM" id="CLU_798514_0_0_0"/>
<dbReference type="EMBL" id="FP565575">
    <property type="protein sequence ID" value="CBE68016.1"/>
    <property type="molecule type" value="Genomic_DNA"/>
</dbReference>
<proteinExistence type="predicted"/>
<dbReference type="eggNOG" id="ENOG502ZQXY">
    <property type="taxonomic scope" value="Bacteria"/>
</dbReference>
<name>D5MMD0_METO1</name>
<sequence length="347" mass="36478">MKKSTLLYVLVVSLFVAAPVTPAVADPPHPIRAAIDAGADRLVDIQNPDGGWEWVVGLSLCGGSCPNLFGVTALGLVDAYRVTHDGDHLAAAARAADALIAKHAAAPACDANPATGTDRPYTVDTSFLTDISHLGKVGSIVGPAGKKNYRKVAKAWFACVMADFPTGAVRADNRIDGRIAQGLNNLGAWDASLDIRAAMDVHQRDYALAEALQVIARATDWDVVDPDCSGCENLSKGLFLAATHELQGDPTVRNARNVWKGQLLLAQLPDGSWGGDTQVTAYIVMGLAETSDSKPTKKAIKAAVGFLLARQNSFGGFNSSATDPTEYGEVDGEVLQALFAAADHDDD</sequence>
<dbReference type="KEGG" id="mox:DAMO_0955"/>
<dbReference type="SUPFAM" id="SSF48239">
    <property type="entry name" value="Terpenoid cyclases/Protein prenyltransferases"/>
    <property type="match status" value="1"/>
</dbReference>
<dbReference type="Gene3D" id="1.50.10.20">
    <property type="match status" value="2"/>
</dbReference>
<evidence type="ECO:0000313" key="3">
    <source>
        <dbReference type="Proteomes" id="UP000006898"/>
    </source>
</evidence>
<evidence type="ECO:0000256" key="1">
    <source>
        <dbReference type="SAM" id="SignalP"/>
    </source>
</evidence>
<dbReference type="InterPro" id="IPR008930">
    <property type="entry name" value="Terpenoid_cyclase/PrenylTrfase"/>
</dbReference>
<reference evidence="2 3" key="1">
    <citation type="journal article" date="2010" name="Nature">
        <title>Nitrite-driven anaerobic methane oxidation by oxygenic bacteria.</title>
        <authorList>
            <person name="Ettwig K.F."/>
            <person name="Butler M.K."/>
            <person name="Le Paslier D."/>
            <person name="Pelletier E."/>
            <person name="Mangenot S."/>
            <person name="Kuypers M.M.M."/>
            <person name="Schreiber F."/>
            <person name="Dutilh B.E."/>
            <person name="Zedelius J."/>
            <person name="de Beer D."/>
            <person name="Gloerich J."/>
            <person name="Wessels H.J.C.T."/>
            <person name="van Allen T."/>
            <person name="Luesken F."/>
            <person name="Wu M."/>
            <person name="van de Pas-Schoonen K.T."/>
            <person name="Op den Camp H.J.M."/>
            <person name="Janssen-Megens E.M."/>
            <person name="Francoijs K-J."/>
            <person name="Stunnenberg H."/>
            <person name="Weissenbach J."/>
            <person name="Jetten M.S.M."/>
            <person name="Strous M."/>
        </authorList>
    </citation>
    <scope>NUCLEOTIDE SEQUENCE [LARGE SCALE GENOMIC DNA]</scope>
</reference>
<dbReference type="Proteomes" id="UP000006898">
    <property type="component" value="Chromosome"/>
</dbReference>
<feature type="chain" id="PRO_5003074320" description="Squalene cyclase C-terminal domain-containing protein" evidence="1">
    <location>
        <begin position="26"/>
        <end position="347"/>
    </location>
</feature>
<dbReference type="AlphaFoldDB" id="D5MMD0"/>